<sequence length="76" mass="8216">MRAMIEIEWIDGHVTRIPELALGDAFGESVQAEVDIRFDDLSDGLVVEVQYHEPDGETGGDPGGGRARCTRTASTV</sequence>
<evidence type="ECO:0000256" key="1">
    <source>
        <dbReference type="SAM" id="MobiDB-lite"/>
    </source>
</evidence>
<protein>
    <submittedName>
        <fullName evidence="2">Uncharacterized protein</fullName>
    </submittedName>
</protein>
<evidence type="ECO:0000313" key="2">
    <source>
        <dbReference type="EMBL" id="VYU06049.1"/>
    </source>
</evidence>
<feature type="region of interest" description="Disordered" evidence="1">
    <location>
        <begin position="53"/>
        <end position="76"/>
    </location>
</feature>
<dbReference type="EMBL" id="CACRTW010000021">
    <property type="protein sequence ID" value="VYU06049.1"/>
    <property type="molecule type" value="Genomic_DNA"/>
</dbReference>
<accession>A0A6N3BTT1</accession>
<feature type="compositionally biased region" description="Gly residues" evidence="1">
    <location>
        <begin position="57"/>
        <end position="66"/>
    </location>
</feature>
<dbReference type="AlphaFoldDB" id="A0A6N3BTT1"/>
<gene>
    <name evidence="2" type="ORF">CALFYP39_01315</name>
</gene>
<reference evidence="2" key="1">
    <citation type="submission" date="2019-11" db="EMBL/GenBank/DDBJ databases">
        <authorList>
            <person name="Feng L."/>
        </authorList>
    </citation>
    <scope>NUCLEOTIDE SEQUENCE</scope>
    <source>
        <strain evidence="2">CaerofaciensLFYP39</strain>
    </source>
</reference>
<organism evidence="2">
    <name type="scientific">Collinsella aerofaciens</name>
    <dbReference type="NCBI Taxonomy" id="74426"/>
    <lineage>
        <taxon>Bacteria</taxon>
        <taxon>Bacillati</taxon>
        <taxon>Actinomycetota</taxon>
        <taxon>Coriobacteriia</taxon>
        <taxon>Coriobacteriales</taxon>
        <taxon>Coriobacteriaceae</taxon>
        <taxon>Collinsella</taxon>
    </lineage>
</organism>
<proteinExistence type="predicted"/>
<dbReference type="RefSeq" id="WP_156599278.1">
    <property type="nucleotide sequence ID" value="NZ_CACRTW010000021.1"/>
</dbReference>
<name>A0A6N3BTT1_9ACTN</name>